<feature type="disulfide bond" evidence="8">
    <location>
        <begin position="611"/>
        <end position="623"/>
    </location>
</feature>
<dbReference type="Pfam" id="PF00273">
    <property type="entry name" value="Serum_albumin"/>
    <property type="match status" value="3"/>
</dbReference>
<feature type="disulfide bond" evidence="8">
    <location>
        <begin position="529"/>
        <end position="540"/>
    </location>
</feature>
<dbReference type="GO" id="GO:0008431">
    <property type="term" value="F:vitamin E binding"/>
    <property type="evidence" value="ECO:0007669"/>
    <property type="project" value="Ensembl"/>
</dbReference>
<organism evidence="10 11">
    <name type="scientific">Saimiri boliviensis boliviensis</name>
    <name type="common">Bolivian squirrel monkey</name>
    <dbReference type="NCBI Taxonomy" id="39432"/>
    <lineage>
        <taxon>Eukaryota</taxon>
        <taxon>Metazoa</taxon>
        <taxon>Chordata</taxon>
        <taxon>Craniata</taxon>
        <taxon>Vertebrata</taxon>
        <taxon>Euteleostomi</taxon>
        <taxon>Mammalia</taxon>
        <taxon>Eutheria</taxon>
        <taxon>Euarchontoglires</taxon>
        <taxon>Primates</taxon>
        <taxon>Haplorrhini</taxon>
        <taxon>Platyrrhini</taxon>
        <taxon>Cebidae</taxon>
        <taxon>Saimiriinae</taxon>
        <taxon>Saimiri</taxon>
    </lineage>
</organism>
<feature type="binding site" evidence="7">
    <location>
        <position position="304"/>
    </location>
    <ligand>
        <name>Zn(2+)</name>
        <dbReference type="ChEBI" id="CHEBI:29105"/>
    </ligand>
</feature>
<gene>
    <name evidence="10" type="primary">AFM</name>
</gene>
<evidence type="ECO:0000256" key="1">
    <source>
        <dbReference type="ARBA" id="ARBA00004613"/>
    </source>
</evidence>
<dbReference type="OMA" id="KECCHTE"/>
<keyword evidence="7" id="KW-0106">Calcium</keyword>
<keyword evidence="4" id="KW-0677">Repeat</keyword>
<evidence type="ECO:0000256" key="2">
    <source>
        <dbReference type="ARBA" id="ARBA00022525"/>
    </source>
</evidence>
<dbReference type="GO" id="GO:0071693">
    <property type="term" value="P:protein transport within extracellular region"/>
    <property type="evidence" value="ECO:0007669"/>
    <property type="project" value="Ensembl"/>
</dbReference>
<dbReference type="GO" id="GO:0050821">
    <property type="term" value="P:protein stabilization"/>
    <property type="evidence" value="ECO:0007669"/>
    <property type="project" value="Ensembl"/>
</dbReference>
<name>A0A2K6TQT9_SAIBB</name>
<dbReference type="FunFam" id="1.10.246.10:FF:000004">
    <property type="entry name" value="Serum albumin"/>
    <property type="match status" value="1"/>
</dbReference>
<evidence type="ECO:0000256" key="6">
    <source>
        <dbReference type="ARBA" id="ARBA00023180"/>
    </source>
</evidence>
<accession>A0A2K6TQT9</accession>
<feature type="binding site" evidence="7">
    <location>
        <position position="304"/>
    </location>
    <ligand>
        <name>Ca(2+)</name>
        <dbReference type="ChEBI" id="CHEBI:29108"/>
        <label>1</label>
    </ligand>
</feature>
<feature type="disulfide bond" evidence="8">
    <location>
        <begin position="130"/>
        <end position="145"/>
    </location>
</feature>
<feature type="disulfide bond" evidence="8">
    <location>
        <begin position="567"/>
        <end position="612"/>
    </location>
</feature>
<keyword evidence="2" id="KW-0964">Secreted</keyword>
<feature type="disulfide bond" evidence="8">
    <location>
        <begin position="255"/>
        <end position="301"/>
    </location>
</feature>
<evidence type="ECO:0000256" key="5">
    <source>
        <dbReference type="ARBA" id="ARBA00023157"/>
    </source>
</evidence>
<dbReference type="InterPro" id="IPR020858">
    <property type="entry name" value="Serum_albumin-like"/>
</dbReference>
<dbReference type="FunFam" id="1.10.246.10:FF:000002">
    <property type="entry name" value="Serum albumin"/>
    <property type="match status" value="2"/>
</dbReference>
<dbReference type="SUPFAM" id="SSF48552">
    <property type="entry name" value="Serum albumin-like"/>
    <property type="match status" value="3"/>
</dbReference>
<evidence type="ECO:0000313" key="11">
    <source>
        <dbReference type="Proteomes" id="UP000233220"/>
    </source>
</evidence>
<feature type="disulfide bond" evidence="8">
    <location>
        <begin position="447"/>
        <end position="493"/>
    </location>
</feature>
<evidence type="ECO:0000256" key="8">
    <source>
        <dbReference type="PIRSR" id="PIRSR002520-2"/>
    </source>
</evidence>
<feature type="disulfide bond" evidence="8">
    <location>
        <begin position="333"/>
        <end position="344"/>
    </location>
</feature>
<dbReference type="Ensembl" id="ENSSBOT00000038874.1">
    <property type="protein sequence ID" value="ENSSBOP00000022028.1"/>
    <property type="gene ID" value="ENSSBOG00000027576.1"/>
</dbReference>
<dbReference type="FunFam" id="1.10.246.10:FF:000001">
    <property type="entry name" value="Serum albumin"/>
    <property type="match status" value="2"/>
</dbReference>
<dbReference type="InterPro" id="IPR014760">
    <property type="entry name" value="Serum_albumin_N"/>
</dbReference>
<dbReference type="AlphaFoldDB" id="A0A2K6TQT9"/>
<dbReference type="Proteomes" id="UP000233220">
    <property type="component" value="Unplaced"/>
</dbReference>
<dbReference type="PANTHER" id="PTHR11385:SF14">
    <property type="entry name" value="AFAMIN"/>
    <property type="match status" value="1"/>
</dbReference>
<dbReference type="PANTHER" id="PTHR11385">
    <property type="entry name" value="SERUM ALBUMIN-RELATED"/>
    <property type="match status" value="1"/>
</dbReference>
<feature type="disulfide bond" evidence="8">
    <location>
        <begin position="300"/>
        <end position="308"/>
    </location>
</feature>
<dbReference type="InterPro" id="IPR000264">
    <property type="entry name" value="ALB/AFP/VDB"/>
</dbReference>
<feature type="disulfide bond" evidence="8">
    <location>
        <begin position="223"/>
        <end position="232"/>
    </location>
</feature>
<evidence type="ECO:0000313" key="10">
    <source>
        <dbReference type="Ensembl" id="ENSSBOP00000022028.1"/>
    </source>
</evidence>
<evidence type="ECO:0000256" key="3">
    <source>
        <dbReference type="ARBA" id="ARBA00022729"/>
    </source>
</evidence>
<reference evidence="10" key="1">
    <citation type="submission" date="2025-05" db="UniProtKB">
        <authorList>
            <consortium name="Ensembl"/>
        </authorList>
    </citation>
    <scope>IDENTIFICATION</scope>
</reference>
<feature type="disulfide bond" evidence="8">
    <location>
        <begin position="320"/>
        <end position="334"/>
    </location>
</feature>
<feature type="domain" description="Albumin" evidence="9">
    <location>
        <begin position="50"/>
        <end position="241"/>
    </location>
</feature>
<feature type="domain" description="Albumin" evidence="9">
    <location>
        <begin position="242"/>
        <end position="434"/>
    </location>
</feature>
<dbReference type="CDD" id="cd00015">
    <property type="entry name" value="ALBUMIN"/>
    <property type="match status" value="3"/>
</dbReference>
<feature type="disulfide bond" evidence="8">
    <location>
        <begin position="144"/>
        <end position="155"/>
    </location>
</feature>
<feature type="disulfide bond" evidence="8">
    <location>
        <begin position="371"/>
        <end position="416"/>
    </location>
</feature>
<dbReference type="GO" id="GO:0046872">
    <property type="term" value="F:metal ion binding"/>
    <property type="evidence" value="ECO:0007669"/>
    <property type="project" value="UniProtKB-KW"/>
</dbReference>
<comment type="subcellular location">
    <subcellularLocation>
        <location evidence="1">Secreted</location>
    </subcellularLocation>
</comment>
<dbReference type="PROSITE" id="PS51438">
    <property type="entry name" value="ALBUMIN_2"/>
    <property type="match status" value="3"/>
</dbReference>
<evidence type="ECO:0000256" key="7">
    <source>
        <dbReference type="PIRSR" id="PIRSR002520-1"/>
    </source>
</evidence>
<dbReference type="GO" id="GO:0072562">
    <property type="term" value="C:blood microparticle"/>
    <property type="evidence" value="ECO:0007669"/>
    <property type="project" value="TreeGrafter"/>
</dbReference>
<feature type="disulfide bond" evidence="8">
    <location>
        <begin position="514"/>
        <end position="530"/>
    </location>
</feature>
<feature type="binding site" evidence="7">
    <location>
        <position position="299"/>
    </location>
    <ligand>
        <name>Ca(2+)</name>
        <dbReference type="ChEBI" id="CHEBI:29108"/>
        <label>1</label>
    </ligand>
</feature>
<dbReference type="InterPro" id="IPR020857">
    <property type="entry name" value="Serum_albumin_CS"/>
</dbReference>
<dbReference type="PROSITE" id="PS00212">
    <property type="entry name" value="ALBUMIN_1"/>
    <property type="match status" value="2"/>
</dbReference>
<dbReference type="PIRSF" id="PIRSF002520">
    <property type="entry name" value="Serum_albumin_subgroup"/>
    <property type="match status" value="1"/>
</dbReference>
<feature type="disulfide bond" evidence="8">
    <location>
        <begin position="108"/>
        <end position="117"/>
    </location>
</feature>
<dbReference type="STRING" id="39432.ENSSBOP00000022028"/>
<keyword evidence="3" id="KW-0732">Signal</keyword>
<dbReference type="GeneTree" id="ENSGT00390000000113"/>
<dbReference type="SMART" id="SM00103">
    <property type="entry name" value="ALBUMIN"/>
    <property type="match status" value="3"/>
</dbReference>
<protein>
    <submittedName>
        <fullName evidence="10">Afamin</fullName>
    </submittedName>
</protein>
<dbReference type="PRINTS" id="PR00802">
    <property type="entry name" value="SERUMALBUMIN"/>
</dbReference>
<dbReference type="GO" id="GO:0005737">
    <property type="term" value="C:cytoplasm"/>
    <property type="evidence" value="ECO:0007669"/>
    <property type="project" value="TreeGrafter"/>
</dbReference>
<dbReference type="Ensembl" id="ENSSBOT00000038880.1">
    <property type="protein sequence ID" value="ENSSBOP00000022034.1"/>
    <property type="gene ID" value="ENSSBOG00000027576.1"/>
</dbReference>
<keyword evidence="6" id="KW-0325">Glycoprotein</keyword>
<proteinExistence type="predicted"/>
<dbReference type="GO" id="GO:0051180">
    <property type="term" value="P:vitamin transport"/>
    <property type="evidence" value="ECO:0007669"/>
    <property type="project" value="Ensembl"/>
</dbReference>
<keyword evidence="11" id="KW-1185">Reference proteome</keyword>
<feature type="domain" description="Albumin" evidence="9">
    <location>
        <begin position="435"/>
        <end position="633"/>
    </location>
</feature>
<dbReference type="PRINTS" id="PR00803">
    <property type="entry name" value="AFETOPROTEIN"/>
</dbReference>
<feature type="disulfide bond" evidence="8">
    <location>
        <begin position="492"/>
        <end position="501"/>
    </location>
</feature>
<keyword evidence="7" id="KW-0479">Metal-binding</keyword>
<evidence type="ECO:0000256" key="4">
    <source>
        <dbReference type="ARBA" id="ARBA00022737"/>
    </source>
</evidence>
<evidence type="ECO:0000259" key="9">
    <source>
        <dbReference type="PROSITE" id="PS51438"/>
    </source>
</evidence>
<keyword evidence="5 8" id="KW-1015">Disulfide bond</keyword>
<dbReference type="Gene3D" id="1.10.246.10">
    <property type="match status" value="6"/>
</dbReference>
<keyword evidence="7" id="KW-0862">Zinc</keyword>
<feature type="disulfide bond" evidence="8">
    <location>
        <begin position="415"/>
        <end position="424"/>
    </location>
</feature>
<sequence>MGYNFTDNVKEYKNLISSTMLLSFVNVVSKKMKQLKLTGFIFFLFFFTESLMLPTELQDLDNFNITQKFIEENVEYITIITFAQYVQEATFEEMEKLVKDMVEYKDSCMANSMLPKCTKLPNDVLQEAICAMEGLPQKHNFSHCCSKADTERRLCFLYNKKANVGFLPPFPTLDPEEKCQAFKNNKESFLNHFVYEVARRNPFVFAPTLLTVAAHFGDVTKSCCEEQNKVNCFQTRAVPVMQYLKAFSSYQNNVCGVLLKFGTKIINSINIAILSQKFPKIEFKELISLIEDVSSTYDECCEGDVVHCIRHMSKIMNHICSKQDAVSSKIKECCEKKIPERDQCIINSSKDDRPKDLSLREGKFTDSENVCQERDADPDTFFAEFNFEYSRRHPDLSIPQLLRVVQMYNDLLRNCCNTENPPDCYHYAEEKFNETTEKGLKKIQQECKHSQNLGKDGLKYHYLIRLTKIAPQLSTEELVSLGKKMVTVFTTCCTLSEEFACVENLADLVLGELCGVNENRTINPAVDHCCKSNVAFRGPCFESLTAHKTYVPPPFSQDLFTFHTDMCQSQNEELQKKTDRFLVNIVKLKYEVANEELQSLLTNFGNAVEKCCKAEKDEEKLVCFNKESPKLVT</sequence>
<feature type="disulfide bond" evidence="8">
    <location>
        <begin position="179"/>
        <end position="224"/>
    </location>
</feature>
<dbReference type="InterPro" id="IPR021177">
    <property type="entry name" value="Serum_albumin/AFP/Afamin"/>
</dbReference>